<gene>
    <name evidence="1" type="ORF">QDQ28_14345</name>
</gene>
<organism evidence="1 2">
    <name type="scientific">Clostridium perfringens</name>
    <dbReference type="NCBI Taxonomy" id="1502"/>
    <lineage>
        <taxon>Bacteria</taxon>
        <taxon>Bacillati</taxon>
        <taxon>Bacillota</taxon>
        <taxon>Clostridia</taxon>
        <taxon>Eubacteriales</taxon>
        <taxon>Clostridiaceae</taxon>
        <taxon>Clostridium</taxon>
    </lineage>
</organism>
<dbReference type="Proteomes" id="UP001222958">
    <property type="component" value="Unassembled WGS sequence"/>
</dbReference>
<dbReference type="RefSeq" id="WP_279858320.1">
    <property type="nucleotide sequence ID" value="NZ_JARVUX010000012.1"/>
</dbReference>
<proteinExistence type="predicted"/>
<reference evidence="1" key="1">
    <citation type="submission" date="2023-04" db="EMBL/GenBank/DDBJ databases">
        <title>Epidemiological investigation of Clostridium perfringens isolated from cattle.</title>
        <authorList>
            <person name="Tian R."/>
        </authorList>
    </citation>
    <scope>NUCLEOTIDE SEQUENCE</scope>
    <source>
        <strain evidence="1">ZWCP172</strain>
    </source>
</reference>
<comment type="caution">
    <text evidence="1">The sequence shown here is derived from an EMBL/GenBank/DDBJ whole genome shotgun (WGS) entry which is preliminary data.</text>
</comment>
<evidence type="ECO:0000313" key="2">
    <source>
        <dbReference type="Proteomes" id="UP001222958"/>
    </source>
</evidence>
<dbReference type="AlphaFoldDB" id="A0AAP4EGY7"/>
<sequence length="150" mass="17728">MSKVVKVLKDTLNDIDGIKKFVEMDLKDVYLNSVLHPEKPGYAYLITIDKNGVFDVYESLKSDYIPYQVSKGEEFIVSKINSNIENEKFRNNTEVKIEEMSETTRLFLRKEIECFLPPHLYKLECEDDSALSFYRRNYPEYYLEQQIITS</sequence>
<name>A0AAP4EGY7_CLOPF</name>
<accession>A0AAP4EGY7</accession>
<dbReference type="EMBL" id="JARVUX010000012">
    <property type="protein sequence ID" value="MDH2337356.1"/>
    <property type="molecule type" value="Genomic_DNA"/>
</dbReference>
<protein>
    <submittedName>
        <fullName evidence="1">Uncharacterized protein</fullName>
    </submittedName>
</protein>
<evidence type="ECO:0000313" key="1">
    <source>
        <dbReference type="EMBL" id="MDH2337356.1"/>
    </source>
</evidence>